<comment type="caution">
    <text evidence="1">The sequence shown here is derived from an EMBL/GenBank/DDBJ whole genome shotgun (WGS) entry which is preliminary data.</text>
</comment>
<dbReference type="InterPro" id="IPR021321">
    <property type="entry name" value="DUF2922"/>
</dbReference>
<evidence type="ECO:0000313" key="1">
    <source>
        <dbReference type="EMBL" id="MDQ0154819.1"/>
    </source>
</evidence>
<organism evidence="1 2">
    <name type="scientific">Anoxybacillus andreesenii</name>
    <dbReference type="NCBI Taxonomy" id="1325932"/>
    <lineage>
        <taxon>Bacteria</taxon>
        <taxon>Bacillati</taxon>
        <taxon>Bacillota</taxon>
        <taxon>Bacilli</taxon>
        <taxon>Bacillales</taxon>
        <taxon>Anoxybacillaceae</taxon>
        <taxon>Anoxybacillus</taxon>
    </lineage>
</organism>
<proteinExistence type="predicted"/>
<sequence length="71" mass="7772">MMKTLELQFVTDSNQATNISLDAPKEPVDPVAVKSAMEAIIVSNAFYSTKGKLVAVKGARVIERNVTEYEI</sequence>
<name>A0ABT9V1K0_9BACL</name>
<gene>
    <name evidence="1" type="ORF">J2S07_001123</name>
</gene>
<dbReference type="RefSeq" id="WP_307149410.1">
    <property type="nucleotide sequence ID" value="NZ_JAUSTU010000004.1"/>
</dbReference>
<keyword evidence="2" id="KW-1185">Reference proteome</keyword>
<dbReference type="EMBL" id="JAUSTU010000004">
    <property type="protein sequence ID" value="MDQ0154819.1"/>
    <property type="molecule type" value="Genomic_DNA"/>
</dbReference>
<dbReference type="Pfam" id="PF11148">
    <property type="entry name" value="DUF2922"/>
    <property type="match status" value="1"/>
</dbReference>
<accession>A0ABT9V1K0</accession>
<dbReference type="Proteomes" id="UP001231362">
    <property type="component" value="Unassembled WGS sequence"/>
</dbReference>
<evidence type="ECO:0000313" key="2">
    <source>
        <dbReference type="Proteomes" id="UP001231362"/>
    </source>
</evidence>
<protein>
    <recommendedName>
        <fullName evidence="3">DUF2922 domain-containing protein</fullName>
    </recommendedName>
</protein>
<reference evidence="1 2" key="1">
    <citation type="submission" date="2023-07" db="EMBL/GenBank/DDBJ databases">
        <title>Genomic Encyclopedia of Type Strains, Phase IV (KMG-IV): sequencing the most valuable type-strain genomes for metagenomic binning, comparative biology and taxonomic classification.</title>
        <authorList>
            <person name="Goeker M."/>
        </authorList>
    </citation>
    <scope>NUCLEOTIDE SEQUENCE [LARGE SCALE GENOMIC DNA]</scope>
    <source>
        <strain evidence="1 2">DSM 23948</strain>
    </source>
</reference>
<evidence type="ECO:0008006" key="3">
    <source>
        <dbReference type="Google" id="ProtNLM"/>
    </source>
</evidence>